<dbReference type="KEGG" id="tng:GSTEN00012870G001"/>
<accession>Q4STM7</accession>
<sequence length="40" mass="4621">DRRSPSGIYQRGRTEGQCHAHSRLCAAPERRKRVSNFHSL</sequence>
<evidence type="ECO:0000256" key="1">
    <source>
        <dbReference type="SAM" id="MobiDB-lite"/>
    </source>
</evidence>
<reference evidence="2" key="1">
    <citation type="journal article" date="2004" name="Nature">
        <title>Genome duplication in the teleost fish Tetraodon nigroviridis reveals the early vertebrate proto-karyotype.</title>
        <authorList>
            <person name="Jaillon O."/>
            <person name="Aury J.-M."/>
            <person name="Brunet F."/>
            <person name="Petit J.-L."/>
            <person name="Stange-Thomann N."/>
            <person name="Mauceli E."/>
            <person name="Bouneau L."/>
            <person name="Fischer C."/>
            <person name="Ozouf-Costaz C."/>
            <person name="Bernot A."/>
            <person name="Nicaud S."/>
            <person name="Jaffe D."/>
            <person name="Fisher S."/>
            <person name="Lutfalla G."/>
            <person name="Dossat C."/>
            <person name="Segurens B."/>
            <person name="Dasilva C."/>
            <person name="Salanoubat M."/>
            <person name="Levy M."/>
            <person name="Boudet N."/>
            <person name="Castellano S."/>
            <person name="Anthouard V."/>
            <person name="Jubin C."/>
            <person name="Castelli V."/>
            <person name="Katinka M."/>
            <person name="Vacherie B."/>
            <person name="Biemont C."/>
            <person name="Skalli Z."/>
            <person name="Cattolico L."/>
            <person name="Poulain J."/>
            <person name="De Berardinis V."/>
            <person name="Cruaud C."/>
            <person name="Duprat S."/>
            <person name="Brottier P."/>
            <person name="Coutanceau J.-P."/>
            <person name="Gouzy J."/>
            <person name="Parra G."/>
            <person name="Lardier G."/>
            <person name="Chapple C."/>
            <person name="McKernan K.J."/>
            <person name="McEwan P."/>
            <person name="Bosak S."/>
            <person name="Kellis M."/>
            <person name="Volff J.-N."/>
            <person name="Guigo R."/>
            <person name="Zody M.C."/>
            <person name="Mesirov J."/>
            <person name="Lindblad-Toh K."/>
            <person name="Birren B."/>
            <person name="Nusbaum C."/>
            <person name="Kahn D."/>
            <person name="Robinson-Rechavi M."/>
            <person name="Laudet V."/>
            <person name="Schachter V."/>
            <person name="Quetier F."/>
            <person name="Saurin W."/>
            <person name="Scarpelli C."/>
            <person name="Wincker P."/>
            <person name="Lander E.S."/>
            <person name="Weissenbach J."/>
            <person name="Roest Crollius H."/>
        </authorList>
    </citation>
    <scope>NUCLEOTIDE SEQUENCE [LARGE SCALE GENOMIC DNA]</scope>
</reference>
<feature type="non-terminal residue" evidence="2">
    <location>
        <position position="1"/>
    </location>
</feature>
<dbReference type="EMBL" id="CAAE01014144">
    <property type="protein sequence ID" value="CAF96005.1"/>
    <property type="molecule type" value="Genomic_DNA"/>
</dbReference>
<evidence type="ECO:0000313" key="2">
    <source>
        <dbReference type="EMBL" id="CAF96005.1"/>
    </source>
</evidence>
<protein>
    <submittedName>
        <fullName evidence="2">(spotted green pufferfish) hypothetical protein</fullName>
    </submittedName>
</protein>
<name>Q4STM7_TETNG</name>
<gene>
    <name evidence="2" type="ORF">GSTENG00012870001</name>
</gene>
<proteinExistence type="predicted"/>
<feature type="region of interest" description="Disordered" evidence="1">
    <location>
        <begin position="1"/>
        <end position="20"/>
    </location>
</feature>
<dbReference type="AlphaFoldDB" id="Q4STM7"/>
<organism evidence="2">
    <name type="scientific">Tetraodon nigroviridis</name>
    <name type="common">Spotted green pufferfish</name>
    <name type="synonym">Chelonodon nigroviridis</name>
    <dbReference type="NCBI Taxonomy" id="99883"/>
    <lineage>
        <taxon>Eukaryota</taxon>
        <taxon>Metazoa</taxon>
        <taxon>Chordata</taxon>
        <taxon>Craniata</taxon>
        <taxon>Vertebrata</taxon>
        <taxon>Euteleostomi</taxon>
        <taxon>Actinopterygii</taxon>
        <taxon>Neopterygii</taxon>
        <taxon>Teleostei</taxon>
        <taxon>Neoteleostei</taxon>
        <taxon>Acanthomorphata</taxon>
        <taxon>Eupercaria</taxon>
        <taxon>Tetraodontiformes</taxon>
        <taxon>Tetradontoidea</taxon>
        <taxon>Tetraodontidae</taxon>
        <taxon>Tetraodon</taxon>
    </lineage>
</organism>
<comment type="caution">
    <text evidence="2">The sequence shown here is derived from an EMBL/GenBank/DDBJ whole genome shotgun (WGS) entry which is preliminary data.</text>
</comment>
<reference evidence="2" key="2">
    <citation type="submission" date="2004-02" db="EMBL/GenBank/DDBJ databases">
        <authorList>
            <consortium name="Genoscope"/>
            <consortium name="Whitehead Institute Centre for Genome Research"/>
        </authorList>
    </citation>
    <scope>NUCLEOTIDE SEQUENCE</scope>
</reference>